<keyword evidence="2" id="KW-1185">Reference proteome</keyword>
<dbReference type="Proteomes" id="UP000828251">
    <property type="component" value="Unassembled WGS sequence"/>
</dbReference>
<accession>A0A9D3V371</accession>
<proteinExistence type="predicted"/>
<organism evidence="1 2">
    <name type="scientific">Gossypium stocksii</name>
    <dbReference type="NCBI Taxonomy" id="47602"/>
    <lineage>
        <taxon>Eukaryota</taxon>
        <taxon>Viridiplantae</taxon>
        <taxon>Streptophyta</taxon>
        <taxon>Embryophyta</taxon>
        <taxon>Tracheophyta</taxon>
        <taxon>Spermatophyta</taxon>
        <taxon>Magnoliopsida</taxon>
        <taxon>eudicotyledons</taxon>
        <taxon>Gunneridae</taxon>
        <taxon>Pentapetalae</taxon>
        <taxon>rosids</taxon>
        <taxon>malvids</taxon>
        <taxon>Malvales</taxon>
        <taxon>Malvaceae</taxon>
        <taxon>Malvoideae</taxon>
        <taxon>Gossypium</taxon>
    </lineage>
</organism>
<sequence>MNMLIHKLAKYPDASFPFPGALMPRGAKEEKMSSWLSSNEAAIGLGESNSSSFVNNTDNSLGMIQANRQTRRPRCVLYTNSNQD</sequence>
<dbReference type="EMBL" id="JAIQCV010000009">
    <property type="protein sequence ID" value="KAH1067100.1"/>
    <property type="molecule type" value="Genomic_DNA"/>
</dbReference>
<evidence type="ECO:0000313" key="2">
    <source>
        <dbReference type="Proteomes" id="UP000828251"/>
    </source>
</evidence>
<name>A0A9D3V371_9ROSI</name>
<protein>
    <submittedName>
        <fullName evidence="1">Uncharacterized protein</fullName>
    </submittedName>
</protein>
<gene>
    <name evidence="1" type="ORF">J1N35_032087</name>
</gene>
<evidence type="ECO:0000313" key="1">
    <source>
        <dbReference type="EMBL" id="KAH1067100.1"/>
    </source>
</evidence>
<comment type="caution">
    <text evidence="1">The sequence shown here is derived from an EMBL/GenBank/DDBJ whole genome shotgun (WGS) entry which is preliminary data.</text>
</comment>
<reference evidence="1 2" key="1">
    <citation type="journal article" date="2021" name="Plant Biotechnol. J.">
        <title>Multi-omics assisted identification of the key and species-specific regulatory components of drought-tolerant mechanisms in Gossypium stocksii.</title>
        <authorList>
            <person name="Yu D."/>
            <person name="Ke L."/>
            <person name="Zhang D."/>
            <person name="Wu Y."/>
            <person name="Sun Y."/>
            <person name="Mei J."/>
            <person name="Sun J."/>
            <person name="Sun Y."/>
        </authorList>
    </citation>
    <scope>NUCLEOTIDE SEQUENCE [LARGE SCALE GENOMIC DNA]</scope>
    <source>
        <strain evidence="2">cv. E1</strain>
        <tissue evidence="1">Leaf</tissue>
    </source>
</reference>
<dbReference type="AlphaFoldDB" id="A0A9D3V371"/>